<dbReference type="GeneID" id="100168941"/>
<evidence type="ECO:0000313" key="2">
    <source>
        <dbReference type="EnsemblMetazoa" id="XP_016662052.1"/>
    </source>
</evidence>
<accession>A0A8R2H628</accession>
<dbReference type="Gene3D" id="1.25.10.10">
    <property type="entry name" value="Leucine-rich Repeat Variant"/>
    <property type="match status" value="1"/>
</dbReference>
<evidence type="ECO:0000313" key="3">
    <source>
        <dbReference type="Proteomes" id="UP000007819"/>
    </source>
</evidence>
<dbReference type="InterPro" id="IPR016024">
    <property type="entry name" value="ARM-type_fold"/>
</dbReference>
<dbReference type="SUPFAM" id="SSF54695">
    <property type="entry name" value="POZ domain"/>
    <property type="match status" value="1"/>
</dbReference>
<keyword evidence="3" id="KW-1185">Reference proteome</keyword>
<dbReference type="PROSITE" id="PS50097">
    <property type="entry name" value="BTB"/>
    <property type="match status" value="1"/>
</dbReference>
<sequence length="875" mass="99745">MDSVTSALANVAANKGGIYGSLVYLRSEMAKKNGALKEFQEYGGVKILSRLLQQVNPKITSLVLSILGDYSMNSECREELLDYGVLKDLSFIMKNINVDSIHYRIFRLIANLAKSEAHIQAMYKHNIHSITVQILSNTDSNLTKYTAIRALRKIWENSSKIGCSEMLKLRAVKIISDSLKSECKEIVMAVLRAHTAILYRVLELKHAKNSLDTVIQILGNSEEKSIDNICILVNLLPKQPLVSKIIYAMCKIRDALGYLHQSRLIVHITEILKKEDNHYLKLSMCLLLQCPLNRIRFVGIQDWQSLFLGLITSRNHTYIDIAINTLPHFQYCNVTIKKMVEKGLIPMLIKLLSLYIKTNKMHQMCPLDMKAKSLDTSTFVSCASPTTTYDHDASPIWTPPKDDNIATDSHSPYYSPVCESFDIESVNADDSKSDVSDFEEKDDEIVEHLSPDEIVEHSSLEDTTVCKIIQFLTHIMYIEKVVLLMADKNVWETILDYMQYIENGHNNSNALKILEFITREVLNLNSILTSELILTTHRRLCRPIHELELCKYCMFRNKLGMKIIKNTKSFSSKFGEGMMTGIMDDPDTTDAKLKLKILVSVHIPLVIQNNPKLLILLLSRYKVYYMLCNIIKDDQNPSFDDAIGAFIALFDKVKITFKKSEIQYCQTRDCNKSIVQKETTVTIEMDDGVLINSNKSLLSLKSPMFEAMFRCGGFKEAYQNTVRLNYVSSDCIKSFLLLLEVYCDCLLPENINVLLELITITDQYMSNELSEKIIVFMINSISVDNCDIIYGWAKDFGHQLRLGANVDLDVVKYLFTSNSRFPDRVKSIKKISRSSYGKLFIEDLTTLIKRGLSSIITFDDKTSLFYVNKLHSGLD</sequence>
<dbReference type="Gene3D" id="3.30.710.10">
    <property type="entry name" value="Potassium Channel Kv1.1, Chain A"/>
    <property type="match status" value="1"/>
</dbReference>
<protein>
    <recommendedName>
        <fullName evidence="1">BTB domain-containing protein</fullName>
    </recommendedName>
</protein>
<dbReference type="Proteomes" id="UP000007819">
    <property type="component" value="Chromosome A3"/>
</dbReference>
<dbReference type="InterPro" id="IPR011989">
    <property type="entry name" value="ARM-like"/>
</dbReference>
<dbReference type="RefSeq" id="XP_016662052.1">
    <property type="nucleotide sequence ID" value="XM_016806563.1"/>
</dbReference>
<dbReference type="Pfam" id="PF24768">
    <property type="entry name" value="ARM_ARMC5"/>
    <property type="match status" value="1"/>
</dbReference>
<organism evidence="2 3">
    <name type="scientific">Acyrthosiphon pisum</name>
    <name type="common">Pea aphid</name>
    <dbReference type="NCBI Taxonomy" id="7029"/>
    <lineage>
        <taxon>Eukaryota</taxon>
        <taxon>Metazoa</taxon>
        <taxon>Ecdysozoa</taxon>
        <taxon>Arthropoda</taxon>
        <taxon>Hexapoda</taxon>
        <taxon>Insecta</taxon>
        <taxon>Pterygota</taxon>
        <taxon>Neoptera</taxon>
        <taxon>Paraneoptera</taxon>
        <taxon>Hemiptera</taxon>
        <taxon>Sternorrhyncha</taxon>
        <taxon>Aphidomorpha</taxon>
        <taxon>Aphidoidea</taxon>
        <taxon>Aphididae</taxon>
        <taxon>Macrosiphini</taxon>
        <taxon>Acyrthosiphon</taxon>
    </lineage>
</organism>
<dbReference type="EnsemblMetazoa" id="XM_029491697.1">
    <property type="protein sequence ID" value="XP_029347557.1"/>
    <property type="gene ID" value="LOC100168941"/>
</dbReference>
<reference evidence="3" key="1">
    <citation type="submission" date="2010-06" db="EMBL/GenBank/DDBJ databases">
        <authorList>
            <person name="Jiang H."/>
            <person name="Abraham K."/>
            <person name="Ali S."/>
            <person name="Alsbrooks S.L."/>
            <person name="Anim B.N."/>
            <person name="Anosike U.S."/>
            <person name="Attaway T."/>
            <person name="Bandaranaike D.P."/>
            <person name="Battles P.K."/>
            <person name="Bell S.N."/>
            <person name="Bell A.V."/>
            <person name="Beltran B."/>
            <person name="Bickham C."/>
            <person name="Bustamante Y."/>
            <person name="Caleb T."/>
            <person name="Canada A."/>
            <person name="Cardenas V."/>
            <person name="Carter K."/>
            <person name="Chacko J."/>
            <person name="Chandrabose M.N."/>
            <person name="Chavez D."/>
            <person name="Chavez A."/>
            <person name="Chen L."/>
            <person name="Chu H.-S."/>
            <person name="Claassen K.J."/>
            <person name="Cockrell R."/>
            <person name="Collins M."/>
            <person name="Cooper J.A."/>
            <person name="Cree A."/>
            <person name="Curry S.M."/>
            <person name="Da Y."/>
            <person name="Dao M.D."/>
            <person name="Das B."/>
            <person name="Davila M.-L."/>
            <person name="Davy-Carroll L."/>
            <person name="Denson S."/>
            <person name="Dinh H."/>
            <person name="Ebong V.E."/>
            <person name="Edwards J.R."/>
            <person name="Egan A."/>
            <person name="El-Daye J."/>
            <person name="Escobedo L."/>
            <person name="Fernandez S."/>
            <person name="Fernando P.R."/>
            <person name="Flagg N."/>
            <person name="Forbes L.D."/>
            <person name="Fowler R.G."/>
            <person name="Fu Q."/>
            <person name="Gabisi R.A."/>
            <person name="Ganer J."/>
            <person name="Garbino Pronczuk A."/>
            <person name="Garcia R.M."/>
            <person name="Garner T."/>
            <person name="Garrett T.E."/>
            <person name="Gonzalez D.A."/>
            <person name="Hamid H."/>
            <person name="Hawkins E.S."/>
            <person name="Hirani K."/>
            <person name="Hogues M.E."/>
            <person name="Hollins B."/>
            <person name="Hsiao C.-H."/>
            <person name="Jabil R."/>
            <person name="James M.L."/>
            <person name="Jhangiani S.N."/>
            <person name="Johnson B."/>
            <person name="Johnson Q."/>
            <person name="Joshi V."/>
            <person name="Kalu J.B."/>
            <person name="Kam C."/>
            <person name="Kashfia A."/>
            <person name="Keebler J."/>
            <person name="Kisamo H."/>
            <person name="Kovar C.L."/>
            <person name="Lago L.A."/>
            <person name="Lai C.-Y."/>
            <person name="Laidlaw J."/>
            <person name="Lara F."/>
            <person name="Le T.-K."/>
            <person name="Lee S.L."/>
            <person name="Legall F.H."/>
            <person name="Lemon S.J."/>
            <person name="Lewis L.R."/>
            <person name="Li B."/>
            <person name="Liu Y."/>
            <person name="Liu Y.-S."/>
            <person name="Lopez J."/>
            <person name="Lozado R.J."/>
            <person name="Lu J."/>
            <person name="Madu R.C."/>
            <person name="Maheshwari M."/>
            <person name="Maheshwari R."/>
            <person name="Malloy K."/>
            <person name="Martinez E."/>
            <person name="Mathew T."/>
            <person name="Mercado I.C."/>
            <person name="Mercado C."/>
            <person name="Meyer B."/>
            <person name="Montgomery K."/>
            <person name="Morgan M.B."/>
            <person name="Munidasa M."/>
            <person name="Nazareth L.V."/>
            <person name="Nelson J."/>
            <person name="Ng B.M."/>
            <person name="Nguyen N.B."/>
            <person name="Nguyen P.Q."/>
            <person name="Nguyen T."/>
            <person name="Obregon M."/>
            <person name="Okwuonu G.O."/>
            <person name="Onwere C.G."/>
            <person name="Orozco G."/>
            <person name="Parra A."/>
            <person name="Patel S."/>
            <person name="Patil S."/>
            <person name="Perez A."/>
            <person name="Perez Y."/>
            <person name="Pham C."/>
            <person name="Primus E.L."/>
            <person name="Pu L.-L."/>
            <person name="Puazo M."/>
            <person name="Qin X."/>
            <person name="Quiroz J.B."/>
            <person name="Reese J."/>
            <person name="Richards S."/>
            <person name="Rives C.M."/>
            <person name="Robberts R."/>
            <person name="Ruiz S.J."/>
            <person name="Ruiz M.J."/>
            <person name="Santibanez J."/>
            <person name="Schneider B.W."/>
            <person name="Sisson I."/>
            <person name="Smith M."/>
            <person name="Sodergren E."/>
            <person name="Song X.-Z."/>
            <person name="Song B.B."/>
            <person name="Summersgill H."/>
            <person name="Thelus R."/>
            <person name="Thornton R.D."/>
            <person name="Trejos Z.Y."/>
            <person name="Usmani K."/>
            <person name="Vattathil S."/>
            <person name="Villasana D."/>
            <person name="Walker D.L."/>
            <person name="Wang S."/>
            <person name="Wang K."/>
            <person name="White C.S."/>
            <person name="Williams A.C."/>
            <person name="Williamson J."/>
            <person name="Wilson K."/>
            <person name="Woghiren I.O."/>
            <person name="Woodworth J.R."/>
            <person name="Worley K.C."/>
            <person name="Wright R.A."/>
            <person name="Wu W."/>
            <person name="Young L."/>
            <person name="Zhang L."/>
            <person name="Zhang J."/>
            <person name="Zhu Y."/>
            <person name="Muzny D.M."/>
            <person name="Weinstock G."/>
            <person name="Gibbs R.A."/>
        </authorList>
    </citation>
    <scope>NUCLEOTIDE SEQUENCE [LARGE SCALE GENOMIC DNA]</scope>
    <source>
        <strain evidence="3">LSR1</strain>
    </source>
</reference>
<proteinExistence type="predicted"/>
<feature type="domain" description="BTB" evidence="1">
    <location>
        <begin position="679"/>
        <end position="767"/>
    </location>
</feature>
<dbReference type="InterPro" id="IPR011333">
    <property type="entry name" value="SKP1/BTB/POZ_sf"/>
</dbReference>
<dbReference type="GO" id="GO:0009653">
    <property type="term" value="P:anatomical structure morphogenesis"/>
    <property type="evidence" value="ECO:0007669"/>
    <property type="project" value="TreeGrafter"/>
</dbReference>
<dbReference type="EnsemblMetazoa" id="XM_016806563.2">
    <property type="protein sequence ID" value="XP_016662052.1"/>
    <property type="gene ID" value="LOC100168941"/>
</dbReference>
<dbReference type="PANTHER" id="PTHR23312">
    <property type="entry name" value="ARMC5 ARMADILLO REPEAT-CONTAINING -RELATED"/>
    <property type="match status" value="1"/>
</dbReference>
<dbReference type="SUPFAM" id="SSF48371">
    <property type="entry name" value="ARM repeat"/>
    <property type="match status" value="1"/>
</dbReference>
<dbReference type="PANTHER" id="PTHR23312:SF8">
    <property type="entry name" value="ARMADILLO REPEAT-CONTAINING PROTEIN 5"/>
    <property type="match status" value="1"/>
</dbReference>
<dbReference type="Pfam" id="PF00651">
    <property type="entry name" value="BTB"/>
    <property type="match status" value="1"/>
</dbReference>
<reference evidence="2" key="2">
    <citation type="submission" date="2022-06" db="UniProtKB">
        <authorList>
            <consortium name="EnsemblMetazoa"/>
        </authorList>
    </citation>
    <scope>IDENTIFICATION</scope>
</reference>
<dbReference type="InterPro" id="IPR055445">
    <property type="entry name" value="ARM_ARMC5"/>
</dbReference>
<evidence type="ECO:0000259" key="1">
    <source>
        <dbReference type="PROSITE" id="PS50097"/>
    </source>
</evidence>
<dbReference type="GO" id="GO:0005829">
    <property type="term" value="C:cytosol"/>
    <property type="evidence" value="ECO:0007669"/>
    <property type="project" value="TreeGrafter"/>
</dbReference>
<dbReference type="KEGG" id="api:100168941"/>
<name>A0A8R2H628_ACYPI</name>
<dbReference type="AlphaFoldDB" id="A0A8R2H628"/>
<dbReference type="OrthoDB" id="6086604at2759"/>
<dbReference type="CTD" id="43513"/>
<dbReference type="InterPro" id="IPR000210">
    <property type="entry name" value="BTB/POZ_dom"/>
</dbReference>